<dbReference type="InterPro" id="IPR051677">
    <property type="entry name" value="AfsR-DnrI-RedD_regulator"/>
</dbReference>
<dbReference type="Gene3D" id="1.25.40.10">
    <property type="entry name" value="Tetratricopeptide repeat domain"/>
    <property type="match status" value="2"/>
</dbReference>
<dbReference type="InterPro" id="IPR036388">
    <property type="entry name" value="WH-like_DNA-bd_sf"/>
</dbReference>
<evidence type="ECO:0000313" key="4">
    <source>
        <dbReference type="Proteomes" id="UP001589890"/>
    </source>
</evidence>
<accession>A0ABV6QI41</accession>
<dbReference type="PANTHER" id="PTHR35807">
    <property type="entry name" value="TRANSCRIPTIONAL REGULATOR REDD-RELATED"/>
    <property type="match status" value="1"/>
</dbReference>
<protein>
    <submittedName>
        <fullName evidence="3">BTAD domain-containing putative transcriptional regulator</fullName>
    </submittedName>
</protein>
<dbReference type="PANTHER" id="PTHR35807:SF3">
    <property type="entry name" value="BLL5740 PROTEIN"/>
    <property type="match status" value="1"/>
</dbReference>
<reference evidence="3 4" key="1">
    <citation type="submission" date="2024-09" db="EMBL/GenBank/DDBJ databases">
        <authorList>
            <person name="Sun Q."/>
            <person name="Mori K."/>
        </authorList>
    </citation>
    <scope>NUCLEOTIDE SEQUENCE [LARGE SCALE GENOMIC DNA]</scope>
    <source>
        <strain evidence="3 4">CGMCC 1.15906</strain>
    </source>
</reference>
<organism evidence="3 4">
    <name type="scientific">Kribbella deserti</name>
    <dbReference type="NCBI Taxonomy" id="1926257"/>
    <lineage>
        <taxon>Bacteria</taxon>
        <taxon>Bacillati</taxon>
        <taxon>Actinomycetota</taxon>
        <taxon>Actinomycetes</taxon>
        <taxon>Propionibacteriales</taxon>
        <taxon>Kribbellaceae</taxon>
        <taxon>Kribbella</taxon>
    </lineage>
</organism>
<proteinExistence type="predicted"/>
<dbReference type="RefSeq" id="WP_380045453.1">
    <property type="nucleotide sequence ID" value="NZ_JBHLTC010000011.1"/>
</dbReference>
<dbReference type="SUPFAM" id="SSF48452">
    <property type="entry name" value="TPR-like"/>
    <property type="match status" value="3"/>
</dbReference>
<evidence type="ECO:0000259" key="2">
    <source>
        <dbReference type="SMART" id="SM01043"/>
    </source>
</evidence>
<evidence type="ECO:0000256" key="1">
    <source>
        <dbReference type="SAM" id="MobiDB-lite"/>
    </source>
</evidence>
<feature type="region of interest" description="Disordered" evidence="1">
    <location>
        <begin position="227"/>
        <end position="250"/>
    </location>
</feature>
<dbReference type="EMBL" id="JBHLTC010000011">
    <property type="protein sequence ID" value="MFC0624296.1"/>
    <property type="molecule type" value="Genomic_DNA"/>
</dbReference>
<dbReference type="Pfam" id="PF03704">
    <property type="entry name" value="BTAD"/>
    <property type="match status" value="1"/>
</dbReference>
<dbReference type="Gene3D" id="1.10.10.10">
    <property type="entry name" value="Winged helix-like DNA-binding domain superfamily/Winged helix DNA-binding domain"/>
    <property type="match status" value="1"/>
</dbReference>
<evidence type="ECO:0000313" key="3">
    <source>
        <dbReference type="EMBL" id="MFC0624296.1"/>
    </source>
</evidence>
<gene>
    <name evidence="3" type="ORF">ACFFGN_09505</name>
</gene>
<dbReference type="InterPro" id="IPR005158">
    <property type="entry name" value="BTAD"/>
</dbReference>
<dbReference type="InterPro" id="IPR011990">
    <property type="entry name" value="TPR-like_helical_dom_sf"/>
</dbReference>
<feature type="compositionally biased region" description="Polar residues" evidence="1">
    <location>
        <begin position="229"/>
        <end position="241"/>
    </location>
</feature>
<sequence length="613" mass="65736">MVTIRLLGPPAIERDGQVLRPPRGRKAWALLAYLLLADRSPSRRHLAELLFADAEDPLGALRWTLAELRRALGAPGVLGGDPVSTDFGPDLIVDVVLAMQEGADLLAARGELLEGLELPSSLEFESWLLVERHRVSSRIEARLHQKAVALLAAGRAGEAVTYASRAVAYNPLEEGHHELLVRSLALTGDRPAALKQVAVCQDLLRVEVGIEASLALTEAASALAVRTPTGVSTGSDRSGTSKLHMPGPLASGRGSAVGQLEAGRAAIAAGAADAGVECLRRAVSEAARCQDVALQARALAALGGALVHSVRGRDEEGALVLHEAIDLATSAGDDGVLVTAYRLLGFVEVQAGRRRTADSWLAKAQAVARTDAELAAVQGVRGMNASDRADYPAAFRHLEDSVDRAAAAGDSRQQSWSLSILGRAHLLRGERSQAAVALDRSIELAHEQRWIAFLPWPQTLRAEIDLYDGRLDAAADQLEQAWVMACQLGDPCWEGMVARALGLFSTLRADHPAAVEWFAEAATRSNRGPDRYQWIHAHVLDTMIATALDRGEPDRAAPLVTRLGALAARCDMRELVVRAHLHRHRLGDQPALRAARLLAVDIDNPVITQLLER</sequence>
<comment type="caution">
    <text evidence="3">The sequence shown here is derived from an EMBL/GenBank/DDBJ whole genome shotgun (WGS) entry which is preliminary data.</text>
</comment>
<name>A0ABV6QI41_9ACTN</name>
<dbReference type="SMART" id="SM01043">
    <property type="entry name" value="BTAD"/>
    <property type="match status" value="1"/>
</dbReference>
<feature type="domain" description="Bacterial transcriptional activator" evidence="2">
    <location>
        <begin position="93"/>
        <end position="224"/>
    </location>
</feature>
<dbReference type="Proteomes" id="UP001589890">
    <property type="component" value="Unassembled WGS sequence"/>
</dbReference>
<keyword evidence="4" id="KW-1185">Reference proteome</keyword>